<keyword evidence="1" id="KW-0175">Coiled coil</keyword>
<dbReference type="Gene3D" id="2.30.30.240">
    <property type="entry name" value="PRC-barrel domain"/>
    <property type="match status" value="2"/>
</dbReference>
<gene>
    <name evidence="4" type="ORF">SAMN04488523_104194</name>
</gene>
<proteinExistence type="predicted"/>
<feature type="domain" description="PRC-barrel" evidence="3">
    <location>
        <begin position="37"/>
        <end position="131"/>
    </location>
</feature>
<evidence type="ECO:0000313" key="4">
    <source>
        <dbReference type="EMBL" id="SFE00480.1"/>
    </source>
</evidence>
<dbReference type="EMBL" id="FOMW01000004">
    <property type="protein sequence ID" value="SFE00480.1"/>
    <property type="molecule type" value="Genomic_DNA"/>
</dbReference>
<dbReference type="STRING" id="74348.SAMN04488523_104194"/>
<dbReference type="InterPro" id="IPR027275">
    <property type="entry name" value="PRC-brl_dom"/>
</dbReference>
<dbReference type="PANTHER" id="PTHR36505">
    <property type="entry name" value="BLR1072 PROTEIN"/>
    <property type="match status" value="1"/>
</dbReference>
<accession>A0A1I1X595</accession>
<evidence type="ECO:0000256" key="1">
    <source>
        <dbReference type="SAM" id="Coils"/>
    </source>
</evidence>
<name>A0A1I1X595_9RHOB</name>
<evidence type="ECO:0000256" key="2">
    <source>
        <dbReference type="SAM" id="SignalP"/>
    </source>
</evidence>
<protein>
    <submittedName>
        <fullName evidence="4">PRC-barrel domain-containing protein</fullName>
    </submittedName>
</protein>
<reference evidence="4 5" key="1">
    <citation type="submission" date="2016-10" db="EMBL/GenBank/DDBJ databases">
        <authorList>
            <person name="de Groot N.N."/>
        </authorList>
    </citation>
    <scope>NUCLEOTIDE SEQUENCE [LARGE SCALE GENOMIC DNA]</scope>
    <source>
        <strain evidence="4 5">DSM 11443</strain>
    </source>
</reference>
<dbReference type="Proteomes" id="UP000198977">
    <property type="component" value="Unassembled WGS sequence"/>
</dbReference>
<feature type="chain" id="PRO_5011727247" evidence="2">
    <location>
        <begin position="21"/>
        <end position="330"/>
    </location>
</feature>
<evidence type="ECO:0000313" key="5">
    <source>
        <dbReference type="Proteomes" id="UP000198977"/>
    </source>
</evidence>
<dbReference type="Pfam" id="PF05239">
    <property type="entry name" value="PRC"/>
    <property type="match status" value="2"/>
</dbReference>
<dbReference type="SUPFAM" id="SSF50346">
    <property type="entry name" value="PRC-barrel domain"/>
    <property type="match status" value="2"/>
</dbReference>
<feature type="signal peptide" evidence="2">
    <location>
        <begin position="1"/>
        <end position="20"/>
    </location>
</feature>
<dbReference type="RefSeq" id="WP_093923119.1">
    <property type="nucleotide sequence ID" value="NZ_FOMW01000004.1"/>
</dbReference>
<dbReference type="InterPro" id="IPR011033">
    <property type="entry name" value="PRC_barrel-like_sf"/>
</dbReference>
<evidence type="ECO:0000259" key="3">
    <source>
        <dbReference type="Pfam" id="PF05239"/>
    </source>
</evidence>
<dbReference type="OrthoDB" id="7876889at2"/>
<dbReference type="AlphaFoldDB" id="A0A1I1X595"/>
<keyword evidence="2" id="KW-0732">Signal</keyword>
<organism evidence="4 5">
    <name type="scientific">Sulfitobacter brevis</name>
    <dbReference type="NCBI Taxonomy" id="74348"/>
    <lineage>
        <taxon>Bacteria</taxon>
        <taxon>Pseudomonadati</taxon>
        <taxon>Pseudomonadota</taxon>
        <taxon>Alphaproteobacteria</taxon>
        <taxon>Rhodobacterales</taxon>
        <taxon>Roseobacteraceae</taxon>
        <taxon>Sulfitobacter</taxon>
    </lineage>
</organism>
<feature type="domain" description="PRC-barrel" evidence="3">
    <location>
        <begin position="242"/>
        <end position="321"/>
    </location>
</feature>
<dbReference type="PANTHER" id="PTHR36505:SF1">
    <property type="entry name" value="BLR1072 PROTEIN"/>
    <property type="match status" value="1"/>
</dbReference>
<keyword evidence="5" id="KW-1185">Reference proteome</keyword>
<sequence>MKRFLSTTAVLLTMSGAAYADAHASAFGTVALEQSDFLASNLIGMRIYSSETEFENDAEIEAGAEKEWDDIGEINDIIVSKDGNVTAVILGIGGFLGIGERDIAVSMDDIRIVREQGDADDRFLVVNTSKEMLEQSPAFERNMEADANEAKMKTEQVAESAEVKTEVAAENAEAKTEVMAENAEAKTEEMAADAEAKTEEMAANAEAETKEAVVATENTVERDLLTRPAVERENYADVEWTEMTADDLEGARIYGMEDEDIGEIDELIVDDSGKITHVLADIGGFLGMGEHTVKLSFEELQLVRNGDANDFRIYVDSTEGKLETLPEYED</sequence>
<feature type="coiled-coil region" evidence="1">
    <location>
        <begin position="169"/>
        <end position="211"/>
    </location>
</feature>